<reference evidence="2 3" key="1">
    <citation type="submission" date="2016-10" db="EMBL/GenBank/DDBJ databases">
        <authorList>
            <person name="Varghese N."/>
            <person name="Submissions S."/>
        </authorList>
    </citation>
    <scope>NUCLEOTIDE SEQUENCE [LARGE SCALE GENOMIC DNA]</scope>
    <source>
        <strain evidence="2 3">FF3</strain>
    </source>
</reference>
<dbReference type="RefSeq" id="WP_074835524.1">
    <property type="nucleotide sequence ID" value="NZ_FNYY01000003.1"/>
</dbReference>
<evidence type="ECO:0000256" key="1">
    <source>
        <dbReference type="SAM" id="Phobius"/>
    </source>
</evidence>
<evidence type="ECO:0000313" key="3">
    <source>
        <dbReference type="Proteomes" id="UP000182932"/>
    </source>
</evidence>
<dbReference type="AlphaFoldDB" id="A0A975W869"/>
<keyword evidence="1" id="KW-0472">Membrane</keyword>
<comment type="caution">
    <text evidence="2">The sequence shown here is derived from an EMBL/GenBank/DDBJ whole genome shotgun (WGS) entry which is preliminary data.</text>
</comment>
<sequence>MAEPFETLREVGVAIGGIKEQLGTYAKVFGAVVVLGLGVLGFLYTKIDEVEEGVARNTAILERIEAKMDRVALDTGAIRETVQTARSSPSSNSFPGWVGVAADKSEAVSAVEKVLESEGWIFFPQDQRDD</sequence>
<dbReference type="GeneID" id="80817417"/>
<gene>
    <name evidence="2" type="ORF">SAMN04487940_10356</name>
</gene>
<dbReference type="EMBL" id="FNYY01000003">
    <property type="protein sequence ID" value="SEJ04677.1"/>
    <property type="molecule type" value="Genomic_DNA"/>
</dbReference>
<accession>A0A975W869</accession>
<evidence type="ECO:0000313" key="2">
    <source>
        <dbReference type="EMBL" id="SEJ04677.1"/>
    </source>
</evidence>
<keyword evidence="1" id="KW-1133">Transmembrane helix</keyword>
<protein>
    <submittedName>
        <fullName evidence="2">Uncharacterized protein</fullName>
    </submittedName>
</protein>
<name>A0A975W869_9RHOB</name>
<organism evidence="2 3">
    <name type="scientific">Marinovum algicola</name>
    <dbReference type="NCBI Taxonomy" id="42444"/>
    <lineage>
        <taxon>Bacteria</taxon>
        <taxon>Pseudomonadati</taxon>
        <taxon>Pseudomonadota</taxon>
        <taxon>Alphaproteobacteria</taxon>
        <taxon>Rhodobacterales</taxon>
        <taxon>Roseobacteraceae</taxon>
        <taxon>Marinovum</taxon>
    </lineage>
</organism>
<proteinExistence type="predicted"/>
<feature type="transmembrane region" description="Helical" evidence="1">
    <location>
        <begin position="25"/>
        <end position="44"/>
    </location>
</feature>
<dbReference type="Proteomes" id="UP000182932">
    <property type="component" value="Unassembled WGS sequence"/>
</dbReference>
<keyword evidence="3" id="KW-1185">Reference proteome</keyword>
<keyword evidence="1" id="KW-0812">Transmembrane</keyword>